<proteinExistence type="predicted"/>
<dbReference type="OrthoDB" id="4227134at2759"/>
<dbReference type="GeneID" id="55993902"/>
<dbReference type="KEGG" id="trg:TRUGW13939_06407"/>
<dbReference type="RefSeq" id="XP_035345453.1">
    <property type="nucleotide sequence ID" value="XM_035489560.1"/>
</dbReference>
<protein>
    <submittedName>
        <fullName evidence="1">Uncharacterized protein</fullName>
    </submittedName>
</protein>
<keyword evidence="2" id="KW-1185">Reference proteome</keyword>
<dbReference type="Proteomes" id="UP000509510">
    <property type="component" value="Chromosome III"/>
</dbReference>
<dbReference type="AlphaFoldDB" id="A0A7H8R0K8"/>
<name>A0A7H8R0K8_TALRU</name>
<sequence>MFSQIERKLLDRGHVQEAITVLQVAKFATILFPPCWIGLAGKVSEVADIQDVNRLEKLQKLNGSLTAEETAKLELARRQVLKHEQSWWSFISRYHHHLYKKPTGCFARQFDILHSGCFIPTQEAAQMACKSLGGCCAYSCNCCYRDRGSSRMPGVLMHCVKNCVCCSQRRPPESATEMEWSKAMRVLVSDYYGRNKIRF</sequence>
<accession>A0A7H8R0K8</accession>
<evidence type="ECO:0000313" key="1">
    <source>
        <dbReference type="EMBL" id="QKX59275.1"/>
    </source>
</evidence>
<dbReference type="EMBL" id="CP055900">
    <property type="protein sequence ID" value="QKX59275.1"/>
    <property type="molecule type" value="Genomic_DNA"/>
</dbReference>
<evidence type="ECO:0000313" key="2">
    <source>
        <dbReference type="Proteomes" id="UP000509510"/>
    </source>
</evidence>
<organism evidence="1 2">
    <name type="scientific">Talaromyces rugulosus</name>
    <name type="common">Penicillium rugulosum</name>
    <dbReference type="NCBI Taxonomy" id="121627"/>
    <lineage>
        <taxon>Eukaryota</taxon>
        <taxon>Fungi</taxon>
        <taxon>Dikarya</taxon>
        <taxon>Ascomycota</taxon>
        <taxon>Pezizomycotina</taxon>
        <taxon>Eurotiomycetes</taxon>
        <taxon>Eurotiomycetidae</taxon>
        <taxon>Eurotiales</taxon>
        <taxon>Trichocomaceae</taxon>
        <taxon>Talaromyces</taxon>
        <taxon>Talaromyces sect. Islandici</taxon>
    </lineage>
</organism>
<gene>
    <name evidence="1" type="ORF">TRUGW13939_06407</name>
</gene>
<reference evidence="2" key="1">
    <citation type="submission" date="2020-06" db="EMBL/GenBank/DDBJ databases">
        <title>A chromosome-scale genome assembly of Talaromyces rugulosus W13939.</title>
        <authorList>
            <person name="Wang B."/>
            <person name="Guo L."/>
            <person name="Ye K."/>
            <person name="Wang L."/>
        </authorList>
    </citation>
    <scope>NUCLEOTIDE SEQUENCE [LARGE SCALE GENOMIC DNA]</scope>
    <source>
        <strain evidence="2">W13939</strain>
    </source>
</reference>